<keyword evidence="10" id="KW-1185">Reference proteome</keyword>
<accession>A0A087TFL0</accession>
<evidence type="ECO:0000256" key="4">
    <source>
        <dbReference type="ARBA" id="ARBA00022847"/>
    </source>
</evidence>
<dbReference type="InterPro" id="IPR036259">
    <property type="entry name" value="MFS_trans_sf"/>
</dbReference>
<feature type="transmembrane region" description="Helical" evidence="7">
    <location>
        <begin position="365"/>
        <end position="383"/>
    </location>
</feature>
<reference evidence="9 10" key="1">
    <citation type="submission" date="2013-11" db="EMBL/GenBank/DDBJ databases">
        <title>Genome sequencing of Stegodyphus mimosarum.</title>
        <authorList>
            <person name="Bechsgaard J."/>
        </authorList>
    </citation>
    <scope>NUCLEOTIDE SEQUENCE [LARGE SCALE GENOMIC DNA]</scope>
</reference>
<evidence type="ECO:0000256" key="6">
    <source>
        <dbReference type="ARBA" id="ARBA00023136"/>
    </source>
</evidence>
<feature type="transmembrane region" description="Helical" evidence="7">
    <location>
        <begin position="395"/>
        <end position="414"/>
    </location>
</feature>
<name>A0A087TFL0_STEMI</name>
<dbReference type="FunFam" id="1.20.1250.20:FF:000003">
    <property type="entry name" value="Solute carrier family 17 member 3"/>
    <property type="match status" value="1"/>
</dbReference>
<proteinExistence type="predicted"/>
<keyword evidence="6 7" id="KW-0472">Membrane</keyword>
<evidence type="ECO:0000256" key="7">
    <source>
        <dbReference type="SAM" id="Phobius"/>
    </source>
</evidence>
<feature type="transmembrane region" description="Helical" evidence="7">
    <location>
        <begin position="133"/>
        <end position="152"/>
    </location>
</feature>
<evidence type="ECO:0000256" key="3">
    <source>
        <dbReference type="ARBA" id="ARBA00022692"/>
    </source>
</evidence>
<feature type="transmembrane region" description="Helical" evidence="7">
    <location>
        <begin position="458"/>
        <end position="477"/>
    </location>
</feature>
<evidence type="ECO:0000313" key="10">
    <source>
        <dbReference type="Proteomes" id="UP000054359"/>
    </source>
</evidence>
<dbReference type="PANTHER" id="PTHR11662">
    <property type="entry name" value="SOLUTE CARRIER FAMILY 17"/>
    <property type="match status" value="1"/>
</dbReference>
<feature type="transmembrane region" description="Helical" evidence="7">
    <location>
        <begin position="426"/>
        <end position="446"/>
    </location>
</feature>
<dbReference type="AlphaFoldDB" id="A0A087TFL0"/>
<dbReference type="SUPFAM" id="SSF103473">
    <property type="entry name" value="MFS general substrate transporter"/>
    <property type="match status" value="1"/>
</dbReference>
<keyword evidence="3 7" id="KW-0812">Transmembrane</keyword>
<feature type="transmembrane region" description="Helical" evidence="7">
    <location>
        <begin position="226"/>
        <end position="247"/>
    </location>
</feature>
<evidence type="ECO:0000313" key="9">
    <source>
        <dbReference type="EMBL" id="KFM63899.1"/>
    </source>
</evidence>
<keyword evidence="2" id="KW-0813">Transport</keyword>
<evidence type="ECO:0000256" key="2">
    <source>
        <dbReference type="ARBA" id="ARBA00022448"/>
    </source>
</evidence>
<feature type="transmembrane region" description="Helical" evidence="7">
    <location>
        <begin position="192"/>
        <end position="214"/>
    </location>
</feature>
<feature type="domain" description="Major facilitator superfamily (MFS) profile" evidence="8">
    <location>
        <begin position="35"/>
        <end position="481"/>
    </location>
</feature>
<gene>
    <name evidence="9" type="ORF">X975_23688</name>
</gene>
<keyword evidence="4" id="KW-0769">Symport</keyword>
<dbReference type="Proteomes" id="UP000054359">
    <property type="component" value="Unassembled WGS sequence"/>
</dbReference>
<dbReference type="GO" id="GO:0006820">
    <property type="term" value="P:monoatomic anion transport"/>
    <property type="evidence" value="ECO:0007669"/>
    <property type="project" value="TreeGrafter"/>
</dbReference>
<organism evidence="9 10">
    <name type="scientific">Stegodyphus mimosarum</name>
    <name type="common">African social velvet spider</name>
    <dbReference type="NCBI Taxonomy" id="407821"/>
    <lineage>
        <taxon>Eukaryota</taxon>
        <taxon>Metazoa</taxon>
        <taxon>Ecdysozoa</taxon>
        <taxon>Arthropoda</taxon>
        <taxon>Chelicerata</taxon>
        <taxon>Arachnida</taxon>
        <taxon>Araneae</taxon>
        <taxon>Araneomorphae</taxon>
        <taxon>Entelegynae</taxon>
        <taxon>Eresoidea</taxon>
        <taxon>Eresidae</taxon>
        <taxon>Stegodyphus</taxon>
    </lineage>
</organism>
<dbReference type="GO" id="GO:0015293">
    <property type="term" value="F:symporter activity"/>
    <property type="evidence" value="ECO:0007669"/>
    <property type="project" value="UniProtKB-KW"/>
</dbReference>
<comment type="subcellular location">
    <subcellularLocation>
        <location evidence="1">Membrane</location>
        <topology evidence="1">Multi-pass membrane protein</topology>
    </subcellularLocation>
</comment>
<dbReference type="EMBL" id="KK114992">
    <property type="protein sequence ID" value="KFM63899.1"/>
    <property type="molecule type" value="Genomic_DNA"/>
</dbReference>
<evidence type="ECO:0000256" key="5">
    <source>
        <dbReference type="ARBA" id="ARBA00022989"/>
    </source>
</evidence>
<dbReference type="InterPro" id="IPR020846">
    <property type="entry name" value="MFS_dom"/>
</dbReference>
<dbReference type="STRING" id="407821.A0A087TFL0"/>
<evidence type="ECO:0000259" key="8">
    <source>
        <dbReference type="PROSITE" id="PS50850"/>
    </source>
</evidence>
<feature type="transmembrane region" description="Helical" evidence="7">
    <location>
        <begin position="27"/>
        <end position="53"/>
    </location>
</feature>
<dbReference type="Gene3D" id="1.20.1250.20">
    <property type="entry name" value="MFS general substrate transporter like domains"/>
    <property type="match status" value="2"/>
</dbReference>
<protein>
    <submittedName>
        <fullName evidence="9">Putative inorganic phosphate cotransporter</fullName>
    </submittedName>
</protein>
<dbReference type="InterPro" id="IPR050382">
    <property type="entry name" value="MFS_Na/Anion_cotransporter"/>
</dbReference>
<dbReference type="PANTHER" id="PTHR11662:SF399">
    <property type="entry name" value="FI19708P1-RELATED"/>
    <property type="match status" value="1"/>
</dbReference>
<dbReference type="PROSITE" id="PS50850">
    <property type="entry name" value="MFS"/>
    <property type="match status" value="1"/>
</dbReference>
<evidence type="ECO:0000256" key="1">
    <source>
        <dbReference type="ARBA" id="ARBA00004141"/>
    </source>
</evidence>
<keyword evidence="5 7" id="KW-1133">Transmembrane helix</keyword>
<sequence>MIELKADEPIHVHKLMYILKLGFIPKRFILCIVGILVVTLAISLNANLSIAIISMVDRRNESSSNVVASNECKSDENINASWNDVQLKPLEHHGDLQWSAETEGYALSSLYYGQLLGFIPGGRMAEVYGGKKTLIFALAFASLLTAALPWMARASAYAFFACRFVIGVMTAPTVPVLFYLISRWIPVPERSFSTAFVFSGLGLGSFVSFLYSGSLCASKILGGWPLVFYVGSLSGFISCILCSLLVFETPENHPTISKKELQFITNNLGPAPPKMIKKVPVKSIMLSVPFWALAIGYFGQFWILGLYNVTPSLYMGTILNVDSETNGELSSLPPLTRALFACLCSTPVDWAIKKGYLGASYTRKGTTLVNSILFCTGIIGVLLAKCNLVLTITSFTVGGILGNCVTFGVCMAAIDIAPNLSGTLSGILGTIGVIPFFAVPTFIGWLTKYERSMTQWSYFYYSTIGVVVITTIVFLVFGSSKPQSWGVNGEESTKERKAEDA</sequence>
<dbReference type="InterPro" id="IPR011701">
    <property type="entry name" value="MFS"/>
</dbReference>
<dbReference type="OrthoDB" id="2985014at2759"/>
<dbReference type="Pfam" id="PF07690">
    <property type="entry name" value="MFS_1"/>
    <property type="match status" value="1"/>
</dbReference>
<dbReference type="GO" id="GO:0016020">
    <property type="term" value="C:membrane"/>
    <property type="evidence" value="ECO:0007669"/>
    <property type="project" value="UniProtKB-SubCell"/>
</dbReference>
<dbReference type="OMA" id="CHAWISE"/>
<feature type="transmembrane region" description="Helical" evidence="7">
    <location>
        <begin position="284"/>
        <end position="307"/>
    </location>
</feature>
<feature type="transmembrane region" description="Helical" evidence="7">
    <location>
        <begin position="158"/>
        <end position="180"/>
    </location>
</feature>
<feature type="non-terminal residue" evidence="9">
    <location>
        <position position="501"/>
    </location>
</feature>